<dbReference type="SUPFAM" id="SSF56112">
    <property type="entry name" value="Protein kinase-like (PK-like)"/>
    <property type="match status" value="1"/>
</dbReference>
<dbReference type="InterPro" id="IPR001245">
    <property type="entry name" value="Ser-Thr/Tyr_kinase_cat_dom"/>
</dbReference>
<keyword evidence="10" id="KW-1185">Reference proteome</keyword>
<gene>
    <name evidence="9" type="ORF">R1flu_006567</name>
</gene>
<dbReference type="PANTHER" id="PTHR46146:SF23">
    <property type="entry name" value="PROTEIN KINASE DOMAIN-CONTAINING PROTEIN"/>
    <property type="match status" value="1"/>
</dbReference>
<evidence type="ECO:0000256" key="5">
    <source>
        <dbReference type="ARBA" id="ARBA00022840"/>
    </source>
</evidence>
<feature type="binding site" evidence="6">
    <location>
        <position position="71"/>
    </location>
    <ligand>
        <name>ATP</name>
        <dbReference type="ChEBI" id="CHEBI:30616"/>
    </ligand>
</feature>
<dbReference type="Gene3D" id="3.30.200.20">
    <property type="entry name" value="Phosphorylase Kinase, domain 1"/>
    <property type="match status" value="1"/>
</dbReference>
<dbReference type="InterPro" id="IPR000719">
    <property type="entry name" value="Prot_kinase_dom"/>
</dbReference>
<dbReference type="InterPro" id="IPR011009">
    <property type="entry name" value="Kinase-like_dom_sf"/>
</dbReference>
<evidence type="ECO:0000313" key="9">
    <source>
        <dbReference type="EMBL" id="KAL2635088.1"/>
    </source>
</evidence>
<keyword evidence="5 6" id="KW-0067">ATP-binding</keyword>
<dbReference type="CDD" id="cd14066">
    <property type="entry name" value="STKc_IRAK"/>
    <property type="match status" value="1"/>
</dbReference>
<name>A0ABD1YWC7_9MARC</name>
<dbReference type="Proteomes" id="UP001605036">
    <property type="component" value="Unassembled WGS sequence"/>
</dbReference>
<sequence>MGFLFSCRSGSGVMICNSCEAEPKPVHVRVFKRWELEEATDHFSEQHLLGKGSHSSVYKGTLGDGRVVAVKRPTTGRRSMQDMSSFDNELEIMSKLKHRHLVNLIGYSTESPEKLLVMEYMGNGSLYELLHCRSEPLSWPLRVRMALQAAKAISALHSASPPIIHRDIKSSNILVDSAWNAKVGDLGLALRGHLEDVVRQRTPPAGTMGYIDPQYETPAQLSTKSDVFSFGILLLEIISGRNAIDVRYNPASIVDWAVPLIKKGKTLALGDPALKPPQNTKAVKQLAAIAARCVGASADRRPSMSEVVEGLRIVSKKVPLKRFGGKPLRSSVAANPTVRAEGNESLSASSSSSYRSQATCHSQALSIFDDGSVIDDGEFSLAESFIRNHTIMRRRLRNLSDLSRVSDLDLQVFGSSSYWRTENVPRRSSFSGSTSHRKDIIDSLGIINLPSRRSTSQRDGLDISASELSYDKQMNMSRRKALARRSLSSRFGERTSLGGSDLQFLATRRSLSRRTMSERYRETSVVVDSVQRERSRQALELSAEEGLS</sequence>
<dbReference type="AlphaFoldDB" id="A0ABD1YWC7"/>
<keyword evidence="2" id="KW-0808">Transferase</keyword>
<evidence type="ECO:0000259" key="8">
    <source>
        <dbReference type="PROSITE" id="PS50011"/>
    </source>
</evidence>
<comment type="caution">
    <text evidence="9">The sequence shown here is derived from an EMBL/GenBank/DDBJ whole genome shotgun (WGS) entry which is preliminary data.</text>
</comment>
<dbReference type="PANTHER" id="PTHR46146">
    <property type="entry name" value="SERINE/THREONINE-PROTEIN KINASE-LIKE PROTEIN CCR4"/>
    <property type="match status" value="1"/>
</dbReference>
<dbReference type="GO" id="GO:0004674">
    <property type="term" value="F:protein serine/threonine kinase activity"/>
    <property type="evidence" value="ECO:0007669"/>
    <property type="project" value="UniProtKB-KW"/>
</dbReference>
<dbReference type="Pfam" id="PF07714">
    <property type="entry name" value="PK_Tyr_Ser-Thr"/>
    <property type="match status" value="1"/>
</dbReference>
<evidence type="ECO:0000313" key="10">
    <source>
        <dbReference type="Proteomes" id="UP001605036"/>
    </source>
</evidence>
<accession>A0ABD1YWC7</accession>
<protein>
    <recommendedName>
        <fullName evidence="8">Protein kinase domain-containing protein</fullName>
    </recommendedName>
</protein>
<evidence type="ECO:0000256" key="4">
    <source>
        <dbReference type="ARBA" id="ARBA00022777"/>
    </source>
</evidence>
<feature type="region of interest" description="Disordered" evidence="7">
    <location>
        <begin position="334"/>
        <end position="353"/>
    </location>
</feature>
<dbReference type="PROSITE" id="PS00107">
    <property type="entry name" value="PROTEIN_KINASE_ATP"/>
    <property type="match status" value="1"/>
</dbReference>
<evidence type="ECO:0000256" key="6">
    <source>
        <dbReference type="PROSITE-ProRule" id="PRU10141"/>
    </source>
</evidence>
<keyword evidence="3 6" id="KW-0547">Nucleotide-binding</keyword>
<organism evidence="9 10">
    <name type="scientific">Riccia fluitans</name>
    <dbReference type="NCBI Taxonomy" id="41844"/>
    <lineage>
        <taxon>Eukaryota</taxon>
        <taxon>Viridiplantae</taxon>
        <taxon>Streptophyta</taxon>
        <taxon>Embryophyta</taxon>
        <taxon>Marchantiophyta</taxon>
        <taxon>Marchantiopsida</taxon>
        <taxon>Marchantiidae</taxon>
        <taxon>Marchantiales</taxon>
        <taxon>Ricciaceae</taxon>
        <taxon>Riccia</taxon>
    </lineage>
</organism>
<evidence type="ECO:0000256" key="2">
    <source>
        <dbReference type="ARBA" id="ARBA00022679"/>
    </source>
</evidence>
<dbReference type="PROSITE" id="PS50011">
    <property type="entry name" value="PROTEIN_KINASE_DOM"/>
    <property type="match status" value="1"/>
</dbReference>
<dbReference type="InterPro" id="IPR017441">
    <property type="entry name" value="Protein_kinase_ATP_BS"/>
</dbReference>
<dbReference type="EMBL" id="JBHFFA010000003">
    <property type="protein sequence ID" value="KAL2635088.1"/>
    <property type="molecule type" value="Genomic_DNA"/>
</dbReference>
<dbReference type="GO" id="GO:0005524">
    <property type="term" value="F:ATP binding"/>
    <property type="evidence" value="ECO:0007669"/>
    <property type="project" value="UniProtKB-UniRule"/>
</dbReference>
<dbReference type="SMART" id="SM00220">
    <property type="entry name" value="S_TKc"/>
    <property type="match status" value="1"/>
</dbReference>
<evidence type="ECO:0000256" key="7">
    <source>
        <dbReference type="SAM" id="MobiDB-lite"/>
    </source>
</evidence>
<dbReference type="InterPro" id="IPR008271">
    <property type="entry name" value="Ser/Thr_kinase_AS"/>
</dbReference>
<feature type="domain" description="Protein kinase" evidence="8">
    <location>
        <begin position="43"/>
        <end position="314"/>
    </location>
</feature>
<keyword evidence="1" id="KW-0723">Serine/threonine-protein kinase</keyword>
<proteinExistence type="predicted"/>
<dbReference type="PROSITE" id="PS00108">
    <property type="entry name" value="PROTEIN_KINASE_ST"/>
    <property type="match status" value="1"/>
</dbReference>
<evidence type="ECO:0000256" key="1">
    <source>
        <dbReference type="ARBA" id="ARBA00022527"/>
    </source>
</evidence>
<reference evidence="9 10" key="1">
    <citation type="submission" date="2024-09" db="EMBL/GenBank/DDBJ databases">
        <title>Chromosome-scale assembly of Riccia fluitans.</title>
        <authorList>
            <person name="Paukszto L."/>
            <person name="Sawicki J."/>
            <person name="Karawczyk K."/>
            <person name="Piernik-Szablinska J."/>
            <person name="Szczecinska M."/>
            <person name="Mazdziarz M."/>
        </authorList>
    </citation>
    <scope>NUCLEOTIDE SEQUENCE [LARGE SCALE GENOMIC DNA]</scope>
    <source>
        <strain evidence="9">Rf_01</strain>
        <tissue evidence="9">Aerial parts of the thallus</tissue>
    </source>
</reference>
<dbReference type="Gene3D" id="1.10.510.10">
    <property type="entry name" value="Transferase(Phosphotransferase) domain 1"/>
    <property type="match status" value="1"/>
</dbReference>
<evidence type="ECO:0000256" key="3">
    <source>
        <dbReference type="ARBA" id="ARBA00022741"/>
    </source>
</evidence>
<keyword evidence="4" id="KW-0418">Kinase</keyword>